<dbReference type="SUPFAM" id="SSF51445">
    <property type="entry name" value="(Trans)glycosidases"/>
    <property type="match status" value="1"/>
</dbReference>
<dbReference type="Pfam" id="PF00933">
    <property type="entry name" value="Glyco_hydro_3"/>
    <property type="match status" value="1"/>
</dbReference>
<dbReference type="RefSeq" id="WP_093939736.1">
    <property type="nucleotide sequence ID" value="NZ_CP022521.1"/>
</dbReference>
<evidence type="ECO:0000313" key="6">
    <source>
        <dbReference type="EMBL" id="ASO17932.1"/>
    </source>
</evidence>
<dbReference type="GO" id="GO:0004563">
    <property type="term" value="F:beta-N-acetylhexosaminidase activity"/>
    <property type="evidence" value="ECO:0007669"/>
    <property type="project" value="UniProtKB-EC"/>
</dbReference>
<dbReference type="SUPFAM" id="SSF52279">
    <property type="entry name" value="Beta-D-glucan exohydrolase, C-terminal domain"/>
    <property type="match status" value="1"/>
</dbReference>
<evidence type="ECO:0000313" key="7">
    <source>
        <dbReference type="Proteomes" id="UP000204221"/>
    </source>
</evidence>
<gene>
    <name evidence="6" type="primary">ybbD1</name>
    <name evidence="6" type="ORF">AHOG_01330</name>
</gene>
<accession>A0A221VWL6</accession>
<reference evidence="6 7" key="1">
    <citation type="submission" date="2017-07" db="EMBL/GenBank/DDBJ databases">
        <title>Complete genome sequence of Actinoalloteichus hoggarensis DSM 45943, type strain of Actinoalloteichus hoggarensis.</title>
        <authorList>
            <person name="Ruckert C."/>
            <person name="Nouioui I."/>
            <person name="Willmese J."/>
            <person name="van Wezel G."/>
            <person name="Klenk H.-P."/>
            <person name="Kalinowski J."/>
            <person name="Zotchev S.B."/>
        </authorList>
    </citation>
    <scope>NUCLEOTIDE SEQUENCE [LARGE SCALE GENOMIC DNA]</scope>
    <source>
        <strain evidence="6 7">DSM 45943</strain>
    </source>
</reference>
<dbReference type="Gene3D" id="3.40.50.1700">
    <property type="entry name" value="Glycoside hydrolase family 3 C-terminal domain"/>
    <property type="match status" value="1"/>
</dbReference>
<dbReference type="InterPro" id="IPR036881">
    <property type="entry name" value="Glyco_hydro_3_C_sf"/>
</dbReference>
<comment type="similarity">
    <text evidence="2">Belongs to the glycosyl hydrolase 3 family.</text>
</comment>
<dbReference type="Gene3D" id="3.20.20.300">
    <property type="entry name" value="Glycoside hydrolase, family 3, N-terminal domain"/>
    <property type="match status" value="1"/>
</dbReference>
<organism evidence="6 7">
    <name type="scientific">Actinoalloteichus hoggarensis</name>
    <dbReference type="NCBI Taxonomy" id="1470176"/>
    <lineage>
        <taxon>Bacteria</taxon>
        <taxon>Bacillati</taxon>
        <taxon>Actinomycetota</taxon>
        <taxon>Actinomycetes</taxon>
        <taxon>Pseudonocardiales</taxon>
        <taxon>Pseudonocardiaceae</taxon>
        <taxon>Actinoalloteichus</taxon>
    </lineage>
</organism>
<dbReference type="EMBL" id="CP022521">
    <property type="protein sequence ID" value="ASO17932.1"/>
    <property type="molecule type" value="Genomic_DNA"/>
</dbReference>
<dbReference type="Proteomes" id="UP000204221">
    <property type="component" value="Chromosome"/>
</dbReference>
<evidence type="ECO:0000256" key="5">
    <source>
        <dbReference type="ARBA" id="ARBA00023295"/>
    </source>
</evidence>
<evidence type="ECO:0000256" key="2">
    <source>
        <dbReference type="ARBA" id="ARBA00005336"/>
    </source>
</evidence>
<dbReference type="EC" id="3.2.1.52" evidence="3"/>
<keyword evidence="7" id="KW-1185">Reference proteome</keyword>
<dbReference type="InterPro" id="IPR002772">
    <property type="entry name" value="Glyco_hydro_3_C"/>
</dbReference>
<evidence type="ECO:0000256" key="3">
    <source>
        <dbReference type="ARBA" id="ARBA00012663"/>
    </source>
</evidence>
<keyword evidence="5" id="KW-0326">Glycosidase</keyword>
<proteinExistence type="inferred from homology"/>
<dbReference type="AlphaFoldDB" id="A0A221VWL6"/>
<keyword evidence="6" id="KW-0449">Lipoprotein</keyword>
<comment type="catalytic activity">
    <reaction evidence="1">
        <text>Hydrolysis of terminal non-reducing N-acetyl-D-hexosamine residues in N-acetyl-beta-D-hexosaminides.</text>
        <dbReference type="EC" id="3.2.1.52"/>
    </reaction>
</comment>
<evidence type="ECO:0000256" key="1">
    <source>
        <dbReference type="ARBA" id="ARBA00001231"/>
    </source>
</evidence>
<dbReference type="InterPro" id="IPR050226">
    <property type="entry name" value="NagZ_Beta-hexosaminidase"/>
</dbReference>
<dbReference type="Pfam" id="PF01915">
    <property type="entry name" value="Glyco_hydro_3_C"/>
    <property type="match status" value="1"/>
</dbReference>
<dbReference type="PANTHER" id="PTHR30480:SF13">
    <property type="entry name" value="BETA-HEXOSAMINIDASE"/>
    <property type="match status" value="1"/>
</dbReference>
<dbReference type="InterPro" id="IPR017853">
    <property type="entry name" value="GH"/>
</dbReference>
<protein>
    <recommendedName>
        <fullName evidence="3">beta-N-acetylhexosaminidase</fullName>
        <ecNumber evidence="3">3.2.1.52</ecNumber>
    </recommendedName>
</protein>
<name>A0A221VWL6_9PSEU</name>
<sequence>MPRLTRVHLLAAAAMTAAVAVGSSALGPLRSGVDEEPADVPATSRSDGDEMRSWIDETIAGMSLEEKVGQIFVTYAYGPAADSPHPDNVTEFGVETPAEVVQRYHLGGVIYFNWTDSFENPVQVAELSNGLQEAALSSGAEIPLMISTDQEQGVVTRFREPATQLPGSMALGAGRSRDDARTAAAITGQELRAVGINQDFAPVADVNVNPANPVIGVRSFSSDPALVSEMVTAQVEGYQDSATRELTVSSAIKHFPGHGDTNQDSHDAMPEIDHTREEWEELDAPPFAAAIAAGADTVMTGHLLMPELDDSGLPATLSPTVLTGLLRDQLGFDGVISTDSLQMQGVRNEVADERIPVLALQAGADQLLMPQYLDVAVDAVLAAVESGELTEARIEESVRRVLAMKWQRGVISDPLVDVEAAAEFVGNADHLAAAQRITDRTTVALRNDADLLPVEAPVSALITGPDATALTALADSLSRRGVRVTQRAVGASPTEAEITEAVDAAAEHDLTIALTNAAWNDARAGQRELVRSLAESDASVIAVATRDPYDAAYVDEASTWLATHSIGAQAMESLTRVVLGEVAPAGTLPVTVPDPENPDAVSYPFGHGLTWSVTE</sequence>
<dbReference type="PANTHER" id="PTHR30480">
    <property type="entry name" value="BETA-HEXOSAMINIDASE-RELATED"/>
    <property type="match status" value="1"/>
</dbReference>
<dbReference type="OrthoDB" id="9805821at2"/>
<dbReference type="KEGG" id="ahg:AHOG_01330"/>
<evidence type="ECO:0000256" key="4">
    <source>
        <dbReference type="ARBA" id="ARBA00022801"/>
    </source>
</evidence>
<dbReference type="InterPro" id="IPR001764">
    <property type="entry name" value="Glyco_hydro_3_N"/>
</dbReference>
<dbReference type="GO" id="GO:0009254">
    <property type="term" value="P:peptidoglycan turnover"/>
    <property type="evidence" value="ECO:0007669"/>
    <property type="project" value="TreeGrafter"/>
</dbReference>
<keyword evidence="4" id="KW-0378">Hydrolase</keyword>
<dbReference type="FunFam" id="3.20.20.300:FF:000014">
    <property type="entry name" value="Beta-hexosaminidase, lipoprotein"/>
    <property type="match status" value="1"/>
</dbReference>
<dbReference type="GO" id="GO:0005975">
    <property type="term" value="P:carbohydrate metabolic process"/>
    <property type="evidence" value="ECO:0007669"/>
    <property type="project" value="InterPro"/>
</dbReference>
<dbReference type="InterPro" id="IPR036962">
    <property type="entry name" value="Glyco_hydro_3_N_sf"/>
</dbReference>